<sequence length="93" mass="10530">MIEVLILLAFAKIQEAVNAGKAWQWAAAYSVFSVLWNLLFNQMPWLHIALLALVVFVYVWGYFALLRRLSDSIALWLLAYIGGAFAPLLLAFI</sequence>
<evidence type="ECO:0000313" key="2">
    <source>
        <dbReference type="EMBL" id="SUO96624.1"/>
    </source>
</evidence>
<organism evidence="2 3">
    <name type="scientific">Suttonella indologenes</name>
    <dbReference type="NCBI Taxonomy" id="13276"/>
    <lineage>
        <taxon>Bacteria</taxon>
        <taxon>Pseudomonadati</taxon>
        <taxon>Pseudomonadota</taxon>
        <taxon>Gammaproteobacteria</taxon>
        <taxon>Cardiobacteriales</taxon>
        <taxon>Cardiobacteriaceae</taxon>
        <taxon>Suttonella</taxon>
    </lineage>
</organism>
<gene>
    <name evidence="2" type="ORF">NCTC10717_01081</name>
</gene>
<dbReference type="RefSeq" id="WP_115218337.1">
    <property type="nucleotide sequence ID" value="NZ_UHIA01000004.1"/>
</dbReference>
<keyword evidence="1" id="KW-0472">Membrane</keyword>
<evidence type="ECO:0000256" key="1">
    <source>
        <dbReference type="SAM" id="Phobius"/>
    </source>
</evidence>
<feature type="transmembrane region" description="Helical" evidence="1">
    <location>
        <begin position="73"/>
        <end position="92"/>
    </location>
</feature>
<feature type="transmembrane region" description="Helical" evidence="1">
    <location>
        <begin position="43"/>
        <end position="66"/>
    </location>
</feature>
<keyword evidence="1" id="KW-1133">Transmembrane helix</keyword>
<protein>
    <submittedName>
        <fullName evidence="2">Uncharacterized protein</fullName>
    </submittedName>
</protein>
<keyword evidence="3" id="KW-1185">Reference proteome</keyword>
<dbReference type="EMBL" id="UHIA01000004">
    <property type="protein sequence ID" value="SUO96624.1"/>
    <property type="molecule type" value="Genomic_DNA"/>
</dbReference>
<name>A0A380MWS1_9GAMM</name>
<reference evidence="2 3" key="1">
    <citation type="submission" date="2018-06" db="EMBL/GenBank/DDBJ databases">
        <authorList>
            <consortium name="Pathogen Informatics"/>
            <person name="Doyle S."/>
        </authorList>
    </citation>
    <scope>NUCLEOTIDE SEQUENCE [LARGE SCALE GENOMIC DNA]</scope>
    <source>
        <strain evidence="2 3">NCTC10717</strain>
    </source>
</reference>
<keyword evidence="1" id="KW-0812">Transmembrane</keyword>
<dbReference type="OrthoDB" id="8614004at2"/>
<dbReference type="AlphaFoldDB" id="A0A380MWS1"/>
<proteinExistence type="predicted"/>
<dbReference type="Proteomes" id="UP000254575">
    <property type="component" value="Unassembled WGS sequence"/>
</dbReference>
<evidence type="ECO:0000313" key="3">
    <source>
        <dbReference type="Proteomes" id="UP000254575"/>
    </source>
</evidence>
<accession>A0A380MWS1</accession>